<evidence type="ECO:0000313" key="1">
    <source>
        <dbReference type="EMBL" id="NDR89215.1"/>
    </source>
</evidence>
<dbReference type="KEGG" id="ftv:CH67_1523"/>
<reference evidence="1" key="2">
    <citation type="submission" date="2020-02" db="EMBL/GenBank/DDBJ databases">
        <title>Using affinity propagation clustering for identifying bacterial clades and subclades with whole-genome sequences of Francisella tularensis.</title>
        <authorList>
            <person name="Homeier-Bachmann T."/>
            <person name="Abdel-Glil M.Y."/>
            <person name="Hackbart A."/>
            <person name="Hotzel H."/>
            <person name="Tomaso H."/>
        </authorList>
    </citation>
    <scope>NUCLEOTIDE SEQUENCE</scope>
    <source>
        <strain evidence="2">15T0085</strain>
        <strain evidence="1">17T1429</strain>
    </source>
</reference>
<dbReference type="KEGG" id="ftc:DA46_616"/>
<protein>
    <submittedName>
        <fullName evidence="1">Uncharacterized protein</fullName>
    </submittedName>
</protein>
<dbReference type="OMA" id="FENNFEY"/>
<reference evidence="1" key="1">
    <citation type="submission" date="2019-08" db="EMBL/GenBank/DDBJ databases">
        <authorList>
            <person name="Busch A."/>
        </authorList>
    </citation>
    <scope>NUCLEOTIDE SEQUENCE</scope>
    <source>
        <strain evidence="2">15T0085</strain>
        <strain evidence="1">17T1429</strain>
    </source>
</reference>
<dbReference type="KEGG" id="ftv:CH67_377"/>
<dbReference type="HOGENOM" id="CLU_573367_0_0_6"/>
<dbReference type="KEGG" id="ftz:CH68_1254"/>
<dbReference type="AlphaFoldDB" id="A0A0B3VPV1"/>
<dbReference type="KEGG" id="ftz:CH68_114"/>
<organism evidence="1">
    <name type="scientific">Francisella tularensis subsp. holarctica</name>
    <dbReference type="NCBI Taxonomy" id="119857"/>
    <lineage>
        <taxon>Bacteria</taxon>
        <taxon>Pseudomonadati</taxon>
        <taxon>Pseudomonadota</taxon>
        <taxon>Gammaproteobacteria</taxon>
        <taxon>Thiotrichales</taxon>
        <taxon>Francisellaceae</taxon>
        <taxon>Francisella</taxon>
    </lineage>
</organism>
<proteinExistence type="predicted"/>
<gene>
    <name evidence="2" type="ORF">FWI86_05190</name>
    <name evidence="1" type="ORF">FWJ04_06180</name>
</gene>
<dbReference type="EMBL" id="JAAGKH010000044">
    <property type="protein sequence ID" value="NDR89215.1"/>
    <property type="molecule type" value="Genomic_DNA"/>
</dbReference>
<evidence type="ECO:0000313" key="2">
    <source>
        <dbReference type="EMBL" id="NDS68452.1"/>
    </source>
</evidence>
<dbReference type="NCBIfam" id="NF041246">
    <property type="entry name" value="T6SS_IglH_TssF"/>
    <property type="match status" value="1"/>
</dbReference>
<dbReference type="RefSeq" id="WP_003016182.1">
    <property type="nucleotide sequence ID" value="NZ_CP009693.1"/>
</dbReference>
<comment type="caution">
    <text evidence="1">The sequence shown here is derived from an EMBL/GenBank/DDBJ whole genome shotgun (WGS) entry which is preliminary data.</text>
</comment>
<dbReference type="eggNOG" id="ENOG502ZV6C">
    <property type="taxonomic scope" value="Bacteria"/>
</dbReference>
<dbReference type="EMBL" id="JAAGJP010000029">
    <property type="protein sequence ID" value="NDS68452.1"/>
    <property type="molecule type" value="Genomic_DNA"/>
</dbReference>
<accession>A0A0B3VPV1</accession>
<dbReference type="KEGG" id="ftc:DA46_1623"/>
<name>A0A0B3VPV1_FRATU</name>
<sequence>MDEKRKDLSTSDASILKKTFDKLSNDIRDDFDKRIFDYSNALLFKYYSNLYYFVPKSCLLEINDKGHNGYYIPPQEYFFIEDKRTGKTLTYTTKSENIILPIRDITTIKQSDTSINISLEFANNFDYDYVTIWIDPTLCKEDPSFATYIFNQVLEDNGSAKIKFSNHSYTTKNVQIEPIKFQLKPTEKLVLNIHSPSLLYGFNIKIKDLFKYKNNDLNKIDFFLEVKTENYNDEKLLSLFRVNLIPVFNSFDDYSSTSFASMNLSESKLKHHQKDDAQAIEVLSVYENNKQCDFNSFLFVGQNEYYFNRSTQSLNYSSVLPQFSNKIIGTKIHTYTTWTQITEISDLIEINSNAIASISCNISPIVINKALNNYNSNAKEMFNIIDMIISKNMYSKTTFLAIAKLLKINTNDLTLLSMLLQDVEMDSNINELILTLSDKYNPKYKHFLNFHIGIICKFINQNTFSFIKKIVLNNSI</sequence>